<organism evidence="2 3">
    <name type="scientific">Triplophysa tibetana</name>
    <dbReference type="NCBI Taxonomy" id="1572043"/>
    <lineage>
        <taxon>Eukaryota</taxon>
        <taxon>Metazoa</taxon>
        <taxon>Chordata</taxon>
        <taxon>Craniata</taxon>
        <taxon>Vertebrata</taxon>
        <taxon>Euteleostomi</taxon>
        <taxon>Actinopterygii</taxon>
        <taxon>Neopterygii</taxon>
        <taxon>Teleostei</taxon>
        <taxon>Ostariophysi</taxon>
        <taxon>Cypriniformes</taxon>
        <taxon>Nemacheilidae</taxon>
        <taxon>Triplophysa</taxon>
    </lineage>
</organism>
<proteinExistence type="predicted"/>
<dbReference type="AlphaFoldDB" id="A0A5A9NHM3"/>
<dbReference type="Proteomes" id="UP000324632">
    <property type="component" value="Chromosome 18"/>
</dbReference>
<reference evidence="2 3" key="1">
    <citation type="journal article" date="2019" name="Mol. Ecol. Resour.">
        <title>Chromosome-level genome assembly of Triplophysa tibetana, a fish adapted to the harsh high-altitude environment of the Tibetan Plateau.</title>
        <authorList>
            <person name="Yang X."/>
            <person name="Liu H."/>
            <person name="Ma Z."/>
            <person name="Zou Y."/>
            <person name="Zou M."/>
            <person name="Mao Y."/>
            <person name="Li X."/>
            <person name="Wang H."/>
            <person name="Chen T."/>
            <person name="Wang W."/>
            <person name="Yang R."/>
        </authorList>
    </citation>
    <scope>NUCLEOTIDE SEQUENCE [LARGE SCALE GENOMIC DNA]</scope>
    <source>
        <strain evidence="2">TTIB1903HZAU</strain>
        <tissue evidence="2">Muscle</tissue>
    </source>
</reference>
<sequence length="133" mass="14654">MNDIQYINPEGPPSVDKPDPRLQQGPVSCYHWGDLEPVWDPNSPSSVMGRVLTAADLRTVSPRDGTMRLFHIEHLLLSSQPPECGQPRVIQACPQSYSSSETAFIYVLVSTVTQETKDSHPVHAGIRESSAQS</sequence>
<accession>A0A5A9NHM3</accession>
<gene>
    <name evidence="2" type="ORF">E1301_Tti005583</name>
</gene>
<evidence type="ECO:0000256" key="1">
    <source>
        <dbReference type="SAM" id="MobiDB-lite"/>
    </source>
</evidence>
<dbReference type="EMBL" id="SOYY01000018">
    <property type="protein sequence ID" value="KAA0708341.1"/>
    <property type="molecule type" value="Genomic_DNA"/>
</dbReference>
<evidence type="ECO:0000313" key="3">
    <source>
        <dbReference type="Proteomes" id="UP000324632"/>
    </source>
</evidence>
<name>A0A5A9NHM3_9TELE</name>
<feature type="region of interest" description="Disordered" evidence="1">
    <location>
        <begin position="1"/>
        <end position="23"/>
    </location>
</feature>
<protein>
    <submittedName>
        <fullName evidence="2">Uncharacterized protein</fullName>
    </submittedName>
</protein>
<keyword evidence="3" id="KW-1185">Reference proteome</keyword>
<evidence type="ECO:0000313" key="2">
    <source>
        <dbReference type="EMBL" id="KAA0708341.1"/>
    </source>
</evidence>
<comment type="caution">
    <text evidence="2">The sequence shown here is derived from an EMBL/GenBank/DDBJ whole genome shotgun (WGS) entry which is preliminary data.</text>
</comment>